<dbReference type="PANTHER" id="PTHR43794">
    <property type="entry name" value="AMINOHYDROLASE SSNA-RELATED"/>
    <property type="match status" value="1"/>
</dbReference>
<evidence type="ECO:0000313" key="4">
    <source>
        <dbReference type="Proteomes" id="UP000276741"/>
    </source>
</evidence>
<reference evidence="3" key="1">
    <citation type="journal article" date="2014" name="Int. J. Syst. Evol. Microbiol.">
        <title>Complete genome sequence of Corynebacterium casei LMG S-19264T (=DSM 44701T), isolated from a smear-ripened cheese.</title>
        <authorList>
            <consortium name="US DOE Joint Genome Institute (JGI-PGF)"/>
            <person name="Walter F."/>
            <person name="Albersmeier A."/>
            <person name="Kalinowski J."/>
            <person name="Ruckert C."/>
        </authorList>
    </citation>
    <scope>NUCLEOTIDE SEQUENCE</scope>
    <source>
        <strain evidence="3">JCM 31740</strain>
    </source>
</reference>
<sequence>MKVLLKGEMIVDSDYTIGQGFVGIDGGQVSYVGQDQPEAFDDVELFVGGEGRVIHPGLAALGVYPVFFPFRYRVPTGKVNVNEVIRSMSRSDAYYFSLLAGYRLMKKGVTTVLINGPFLDQAGRAMKSLGLRVVVLAHIGCDREEWGTYGSLRERWGSEGTSLAIDVCGRESLKEALELAEAGGHTIFVERWVDLSGLKRGGRRVVAMGGGFRCDLDSVKSHGLGLTFVPSYEVYKFSLGEMRPSISLESSPQMSVIHEAGVAVSRYLLKADEAFSSITRWPHEQLGIQGGSLEVGKLGDAVVLNFHDSLTYPIDPLASREMVIFSEAEAETVVVGGEVVLDGGIPISGDPADLEKAESKIREFGRASG</sequence>
<dbReference type="GeneID" id="38666678"/>
<dbReference type="Proteomes" id="UP000276741">
    <property type="component" value="Chromosome"/>
</dbReference>
<reference evidence="4" key="2">
    <citation type="submission" date="2018-04" db="EMBL/GenBank/DDBJ databases">
        <title>Complete genome sequence of Sulfodiicoccus acidiphilus strain HS-1.</title>
        <authorList>
            <person name="Sakai H.D."/>
            <person name="Kurosawa N."/>
        </authorList>
    </citation>
    <scope>NUCLEOTIDE SEQUENCE [LARGE SCALE GENOMIC DNA]</scope>
    <source>
        <strain evidence="4">HS-1</strain>
    </source>
</reference>
<evidence type="ECO:0000313" key="2">
    <source>
        <dbReference type="EMBL" id="BBD72774.1"/>
    </source>
</evidence>
<organism evidence="2 4">
    <name type="scientific">Sulfodiicoccus acidiphilus</name>
    <dbReference type="NCBI Taxonomy" id="1670455"/>
    <lineage>
        <taxon>Archaea</taxon>
        <taxon>Thermoproteota</taxon>
        <taxon>Thermoprotei</taxon>
        <taxon>Sulfolobales</taxon>
        <taxon>Sulfolobaceae</taxon>
        <taxon>Sulfodiicoccus</taxon>
    </lineage>
</organism>
<dbReference type="KEGG" id="sacd:HS1genome_1163"/>
<keyword evidence="4" id="KW-1185">Reference proteome</keyword>
<dbReference type="AlphaFoldDB" id="A0A348B3M2"/>
<name>A0A348B3M2_9CREN</name>
<keyword evidence="1 2" id="KW-0378">Hydrolase</keyword>
<gene>
    <name evidence="3" type="ORF">GCM10007116_16350</name>
    <name evidence="2" type="ORF">HS1genome_1163</name>
</gene>
<reference evidence="2" key="3">
    <citation type="journal article" date="2019" name="BMC Res. Notes">
        <title>Complete genome sequence of the Sulfodiicoccus acidiphilus strain HS-1T, the first crenarchaeon that lacks polB3, isolated from an acidic hot spring in Ohwaku-dani, Hakone, Japan.</title>
        <authorList>
            <person name="Sakai H.D."/>
            <person name="Kurosawa N."/>
        </authorList>
    </citation>
    <scope>NUCLEOTIDE SEQUENCE</scope>
    <source>
        <strain evidence="2">HS-1</strain>
    </source>
</reference>
<protein>
    <submittedName>
        <fullName evidence="2">Amidohydrolase</fullName>
    </submittedName>
</protein>
<dbReference type="EMBL" id="BMQS01000015">
    <property type="protein sequence ID" value="GGT99700.1"/>
    <property type="molecule type" value="Genomic_DNA"/>
</dbReference>
<evidence type="ECO:0000256" key="1">
    <source>
        <dbReference type="ARBA" id="ARBA00022801"/>
    </source>
</evidence>
<dbReference type="Gene3D" id="2.30.40.10">
    <property type="entry name" value="Urease, subunit C, domain 1"/>
    <property type="match status" value="2"/>
</dbReference>
<dbReference type="Gene3D" id="3.20.20.140">
    <property type="entry name" value="Metal-dependent hydrolases"/>
    <property type="match status" value="1"/>
</dbReference>
<dbReference type="PANTHER" id="PTHR43794:SF11">
    <property type="entry name" value="AMIDOHYDROLASE-RELATED DOMAIN-CONTAINING PROTEIN"/>
    <property type="match status" value="1"/>
</dbReference>
<dbReference type="InterPro" id="IPR050287">
    <property type="entry name" value="MTA/SAH_deaminase"/>
</dbReference>
<proteinExistence type="predicted"/>
<reference evidence="3" key="4">
    <citation type="submission" date="2020-09" db="EMBL/GenBank/DDBJ databases">
        <authorList>
            <person name="Sun Q."/>
            <person name="Ohkuma M."/>
        </authorList>
    </citation>
    <scope>NUCLEOTIDE SEQUENCE</scope>
    <source>
        <strain evidence="3">JCM 31740</strain>
    </source>
</reference>
<dbReference type="Proteomes" id="UP000616143">
    <property type="component" value="Unassembled WGS sequence"/>
</dbReference>
<dbReference type="SUPFAM" id="SSF51556">
    <property type="entry name" value="Metallo-dependent hydrolases"/>
    <property type="match status" value="1"/>
</dbReference>
<accession>A0A348B3M2</accession>
<dbReference type="GO" id="GO:0016810">
    <property type="term" value="F:hydrolase activity, acting on carbon-nitrogen (but not peptide) bonds"/>
    <property type="evidence" value="ECO:0007669"/>
    <property type="project" value="InterPro"/>
</dbReference>
<dbReference type="EMBL" id="AP018553">
    <property type="protein sequence ID" value="BBD72774.1"/>
    <property type="molecule type" value="Genomic_DNA"/>
</dbReference>
<dbReference type="SUPFAM" id="SSF51338">
    <property type="entry name" value="Composite domain of metallo-dependent hydrolases"/>
    <property type="match status" value="1"/>
</dbReference>
<dbReference type="OrthoDB" id="35343at2157"/>
<dbReference type="RefSeq" id="WP_126450009.1">
    <property type="nucleotide sequence ID" value="NZ_AP018553.1"/>
</dbReference>
<dbReference type="InterPro" id="IPR011059">
    <property type="entry name" value="Metal-dep_hydrolase_composite"/>
</dbReference>
<dbReference type="InterPro" id="IPR032466">
    <property type="entry name" value="Metal_Hydrolase"/>
</dbReference>
<evidence type="ECO:0000313" key="3">
    <source>
        <dbReference type="EMBL" id="GGT99700.1"/>
    </source>
</evidence>